<dbReference type="PANTHER" id="PTHR34189:SF13">
    <property type="entry name" value="TRANSMEMBRANE PROTEIN"/>
    <property type="match status" value="1"/>
</dbReference>
<proteinExistence type="predicted"/>
<feature type="transmembrane region" description="Helical" evidence="1">
    <location>
        <begin position="52"/>
        <end position="71"/>
    </location>
</feature>
<dbReference type="AlphaFoldDB" id="A0A5C7H3A1"/>
<evidence type="ECO:0000256" key="1">
    <source>
        <dbReference type="SAM" id="Phobius"/>
    </source>
</evidence>
<protein>
    <submittedName>
        <fullName evidence="2">Uncharacterized protein</fullName>
    </submittedName>
</protein>
<dbReference type="PANTHER" id="PTHR34189">
    <property type="entry name" value="TRANSMEMBRANE PROTEIN"/>
    <property type="match status" value="1"/>
</dbReference>
<comment type="caution">
    <text evidence="2">The sequence shown here is derived from an EMBL/GenBank/DDBJ whole genome shotgun (WGS) entry which is preliminary data.</text>
</comment>
<dbReference type="EMBL" id="VAHF01000011">
    <property type="protein sequence ID" value="TXG51209.1"/>
    <property type="molecule type" value="Genomic_DNA"/>
</dbReference>
<dbReference type="Proteomes" id="UP000323000">
    <property type="component" value="Chromosome 11"/>
</dbReference>
<gene>
    <name evidence="2" type="ORF">EZV62_023733</name>
</gene>
<keyword evidence="1" id="KW-0472">Membrane</keyword>
<accession>A0A5C7H3A1</accession>
<evidence type="ECO:0000313" key="3">
    <source>
        <dbReference type="Proteomes" id="UP000323000"/>
    </source>
</evidence>
<dbReference type="OrthoDB" id="759788at2759"/>
<sequence>MERSRSRSRSQELLVKWSDSDSDSCRDKELPTYDPLSHSAEKQRSHLRFAQNAIHVIPLVVLICAVILWFFSNPALIDCLNVIKDWKINIDTNAAGSWNGLLTNLKEEGFDPTKEPMIMEKKFNREVYLLVWLVVQS</sequence>
<reference evidence="3" key="1">
    <citation type="journal article" date="2019" name="Gigascience">
        <title>De novo genome assembly of the endangered Acer yangbiense, a plant species with extremely small populations endemic to Yunnan Province, China.</title>
        <authorList>
            <person name="Yang J."/>
            <person name="Wariss H.M."/>
            <person name="Tao L."/>
            <person name="Zhang R."/>
            <person name="Yun Q."/>
            <person name="Hollingsworth P."/>
            <person name="Dao Z."/>
            <person name="Luo G."/>
            <person name="Guo H."/>
            <person name="Ma Y."/>
            <person name="Sun W."/>
        </authorList>
    </citation>
    <scope>NUCLEOTIDE SEQUENCE [LARGE SCALE GENOMIC DNA]</scope>
    <source>
        <strain evidence="3">cv. Malutang</strain>
    </source>
</reference>
<keyword evidence="1" id="KW-1133">Transmembrane helix</keyword>
<evidence type="ECO:0000313" key="2">
    <source>
        <dbReference type="EMBL" id="TXG51209.1"/>
    </source>
</evidence>
<keyword evidence="3" id="KW-1185">Reference proteome</keyword>
<organism evidence="2 3">
    <name type="scientific">Acer yangbiense</name>
    <dbReference type="NCBI Taxonomy" id="1000413"/>
    <lineage>
        <taxon>Eukaryota</taxon>
        <taxon>Viridiplantae</taxon>
        <taxon>Streptophyta</taxon>
        <taxon>Embryophyta</taxon>
        <taxon>Tracheophyta</taxon>
        <taxon>Spermatophyta</taxon>
        <taxon>Magnoliopsida</taxon>
        <taxon>eudicotyledons</taxon>
        <taxon>Gunneridae</taxon>
        <taxon>Pentapetalae</taxon>
        <taxon>rosids</taxon>
        <taxon>malvids</taxon>
        <taxon>Sapindales</taxon>
        <taxon>Sapindaceae</taxon>
        <taxon>Hippocastanoideae</taxon>
        <taxon>Acereae</taxon>
        <taxon>Acer</taxon>
    </lineage>
</organism>
<keyword evidence="1" id="KW-0812">Transmembrane</keyword>
<name>A0A5C7H3A1_9ROSI</name>